<evidence type="ECO:0000259" key="2">
    <source>
        <dbReference type="PROSITE" id="PS50089"/>
    </source>
</evidence>
<dbReference type="OrthoDB" id="296260at2759"/>
<gene>
    <name evidence="3" type="ORF">PPENT_87.1.T0270230</name>
</gene>
<dbReference type="AlphaFoldDB" id="A0A8S1TUC6"/>
<keyword evidence="1" id="KW-0863">Zinc-finger</keyword>
<protein>
    <recommendedName>
        <fullName evidence="2">RING-type domain-containing protein</fullName>
    </recommendedName>
</protein>
<dbReference type="PROSITE" id="PS50089">
    <property type="entry name" value="ZF_RING_2"/>
    <property type="match status" value="1"/>
</dbReference>
<dbReference type="EMBL" id="CAJJDO010000027">
    <property type="protein sequence ID" value="CAD8155663.1"/>
    <property type="molecule type" value="Genomic_DNA"/>
</dbReference>
<dbReference type="Proteomes" id="UP000689195">
    <property type="component" value="Unassembled WGS sequence"/>
</dbReference>
<evidence type="ECO:0000313" key="4">
    <source>
        <dbReference type="Proteomes" id="UP000689195"/>
    </source>
</evidence>
<organism evidence="3 4">
    <name type="scientific">Paramecium pentaurelia</name>
    <dbReference type="NCBI Taxonomy" id="43138"/>
    <lineage>
        <taxon>Eukaryota</taxon>
        <taxon>Sar</taxon>
        <taxon>Alveolata</taxon>
        <taxon>Ciliophora</taxon>
        <taxon>Intramacronucleata</taxon>
        <taxon>Oligohymenophorea</taxon>
        <taxon>Peniculida</taxon>
        <taxon>Parameciidae</taxon>
        <taxon>Paramecium</taxon>
    </lineage>
</organism>
<evidence type="ECO:0000256" key="1">
    <source>
        <dbReference type="PROSITE-ProRule" id="PRU00175"/>
    </source>
</evidence>
<proteinExistence type="predicted"/>
<keyword evidence="1" id="KW-0479">Metal-binding</keyword>
<keyword evidence="4" id="KW-1185">Reference proteome</keyword>
<keyword evidence="1" id="KW-0862">Zinc</keyword>
<sequence>MGQLFSIPQKDQNQQNVVLQKQFKESTESNQPCVTISTHRPQQSLGETNNQDFPCSLIIQDIDQQQFQQEGDNNKIVSIFESNQQIQIDASGRLVRSQQTLNKIHKCFFCNKEIEEILIQVFCQHNYHHDCFVKLIEQQLLQFERQYIKCKCGTKLNPNLLRQLVNKEVRSKLLYQIFSSQIQILLKNSAIRKNPDYDQIVQLFKSNTIQQDFDYQQSINQNEQMQIKLQEIQFKSNGILYKSESKLLITSFCQVCQKQIHNDDVVKLHCNHFYHLNCFKEWIEIQIMDRTKFLIKCMCGNKLNTNIIRTIPDLSNRMKLLSQLFSQQLIQILKLLKKKEDFIQIMDIFHTYQNSEDYDYITHTGFIYQSNTSTPGGE</sequence>
<evidence type="ECO:0000313" key="3">
    <source>
        <dbReference type="EMBL" id="CAD8155663.1"/>
    </source>
</evidence>
<accession>A0A8S1TUC6</accession>
<comment type="caution">
    <text evidence="3">The sequence shown here is derived from an EMBL/GenBank/DDBJ whole genome shotgun (WGS) entry which is preliminary data.</text>
</comment>
<dbReference type="InterPro" id="IPR001841">
    <property type="entry name" value="Znf_RING"/>
</dbReference>
<feature type="domain" description="RING-type" evidence="2">
    <location>
        <begin position="253"/>
        <end position="297"/>
    </location>
</feature>
<name>A0A8S1TUC6_9CILI</name>
<dbReference type="GO" id="GO:0008270">
    <property type="term" value="F:zinc ion binding"/>
    <property type="evidence" value="ECO:0007669"/>
    <property type="project" value="UniProtKB-KW"/>
</dbReference>
<reference evidence="3" key="1">
    <citation type="submission" date="2021-01" db="EMBL/GenBank/DDBJ databases">
        <authorList>
            <consortium name="Genoscope - CEA"/>
            <person name="William W."/>
        </authorList>
    </citation>
    <scope>NUCLEOTIDE SEQUENCE</scope>
</reference>